<name>A0A914W1K9_9BILA</name>
<keyword evidence="6 12" id="KW-1133">Transmembrane helix</keyword>
<evidence type="ECO:0000256" key="1">
    <source>
        <dbReference type="ARBA" id="ARBA00004141"/>
    </source>
</evidence>
<evidence type="ECO:0000256" key="10">
    <source>
        <dbReference type="ARBA" id="ARBA00023160"/>
    </source>
</evidence>
<keyword evidence="4 11" id="KW-0812">Transmembrane</keyword>
<evidence type="ECO:0000256" key="6">
    <source>
        <dbReference type="ARBA" id="ARBA00022989"/>
    </source>
</evidence>
<dbReference type="WBParaSite" id="PSAMB.scaffold2830size21001.g19320.t1">
    <property type="protein sequence ID" value="PSAMB.scaffold2830size21001.g19320.t1"/>
    <property type="gene ID" value="PSAMB.scaffold2830size21001.g19320"/>
</dbReference>
<dbReference type="PANTHER" id="PTHR11351:SF31">
    <property type="entry name" value="DESATURASE 1, ISOFORM A-RELATED"/>
    <property type="match status" value="1"/>
</dbReference>
<keyword evidence="7 11" id="KW-0560">Oxidoreductase</keyword>
<evidence type="ECO:0000256" key="12">
    <source>
        <dbReference type="SAM" id="Phobius"/>
    </source>
</evidence>
<dbReference type="GO" id="GO:0004768">
    <property type="term" value="F:stearoyl-CoA 9-desaturase activity"/>
    <property type="evidence" value="ECO:0007669"/>
    <property type="project" value="TreeGrafter"/>
</dbReference>
<sequence>MSCTTVTETEEQFLTPELKQIEEIRAVSKSKTVSARDLQPIVWRNVAKFALLHLAGLVGLYQAIFYAKWATLLFTFVLFCVSQFGATGGAHRLWSHRSFKAHWPAKVILMYFNTFSFQNDIIEWARDHRCHHKWTDTDADPHNAQRGLFYSHIGWLMVKKHPEVIRRGKTLDISDLTNDPVLKFQRKYYLPMAIFNGFIFTTIVPWYFWGETAFNALYIAGFLRYVASLNVTFCVNSLAHFIGYKPYDLSISPTENIMTSITTMGEGGHNYHHTFPQDYRTSEFGRFANWTTILIDIFAALGWVYDRKTVSNEIIARQIAKHGPNFGHSH</sequence>
<reference evidence="14" key="1">
    <citation type="submission" date="2022-11" db="UniProtKB">
        <authorList>
            <consortium name="WormBaseParasite"/>
        </authorList>
    </citation>
    <scope>IDENTIFICATION</scope>
</reference>
<dbReference type="PANTHER" id="PTHR11351">
    <property type="entry name" value="ACYL-COA DESATURASE"/>
    <property type="match status" value="1"/>
</dbReference>
<comment type="cofactor">
    <cofactor evidence="11">
        <name>Fe(2+)</name>
        <dbReference type="ChEBI" id="CHEBI:29033"/>
    </cofactor>
</comment>
<comment type="similarity">
    <text evidence="2 11">Belongs to the fatty acid desaturase type 1 family.</text>
</comment>
<keyword evidence="5" id="KW-0276">Fatty acid metabolism</keyword>
<feature type="transmembrane region" description="Helical" evidence="12">
    <location>
        <begin position="188"/>
        <end position="209"/>
    </location>
</feature>
<comment type="subcellular location">
    <subcellularLocation>
        <location evidence="1">Membrane</location>
        <topology evidence="1">Multi-pass membrane protein</topology>
    </subcellularLocation>
</comment>
<keyword evidence="10 11" id="KW-0275">Fatty acid biosynthesis</keyword>
<dbReference type="Proteomes" id="UP000887566">
    <property type="component" value="Unplaced"/>
</dbReference>
<proteinExistence type="inferred from homology"/>
<evidence type="ECO:0000256" key="2">
    <source>
        <dbReference type="ARBA" id="ARBA00009295"/>
    </source>
</evidence>
<comment type="domain">
    <text evidence="11">The histidine box domains are involved in binding the catalytic metal ions.</text>
</comment>
<evidence type="ECO:0000256" key="4">
    <source>
        <dbReference type="ARBA" id="ARBA00022692"/>
    </source>
</evidence>
<dbReference type="AlphaFoldDB" id="A0A914W1K9"/>
<evidence type="ECO:0000256" key="3">
    <source>
        <dbReference type="ARBA" id="ARBA00022516"/>
    </source>
</evidence>
<feature type="transmembrane region" description="Helical" evidence="12">
    <location>
        <begin position="46"/>
        <end position="64"/>
    </location>
</feature>
<dbReference type="CDD" id="cd03505">
    <property type="entry name" value="Delta9-FADS-like"/>
    <property type="match status" value="1"/>
</dbReference>
<evidence type="ECO:0000256" key="5">
    <source>
        <dbReference type="ARBA" id="ARBA00022832"/>
    </source>
</evidence>
<evidence type="ECO:0000313" key="13">
    <source>
        <dbReference type="Proteomes" id="UP000887566"/>
    </source>
</evidence>
<dbReference type="GO" id="GO:0006636">
    <property type="term" value="P:unsaturated fatty acid biosynthetic process"/>
    <property type="evidence" value="ECO:0007669"/>
    <property type="project" value="TreeGrafter"/>
</dbReference>
<evidence type="ECO:0000256" key="7">
    <source>
        <dbReference type="ARBA" id="ARBA00023002"/>
    </source>
</evidence>
<dbReference type="InterPro" id="IPR015876">
    <property type="entry name" value="Acyl-CoA_DS"/>
</dbReference>
<evidence type="ECO:0000256" key="11">
    <source>
        <dbReference type="RuleBase" id="RU000581"/>
    </source>
</evidence>
<accession>A0A914W1K9</accession>
<dbReference type="GO" id="GO:0005506">
    <property type="term" value="F:iron ion binding"/>
    <property type="evidence" value="ECO:0007669"/>
    <property type="project" value="TreeGrafter"/>
</dbReference>
<protein>
    <submittedName>
        <fullName evidence="14">Uncharacterized protein</fullName>
    </submittedName>
</protein>
<keyword evidence="3 11" id="KW-0444">Lipid biosynthesis</keyword>
<keyword evidence="9 12" id="KW-0472">Membrane</keyword>
<keyword evidence="13" id="KW-1185">Reference proteome</keyword>
<evidence type="ECO:0000256" key="8">
    <source>
        <dbReference type="ARBA" id="ARBA00023098"/>
    </source>
</evidence>
<dbReference type="PRINTS" id="PR00075">
    <property type="entry name" value="FACDDSATRASE"/>
</dbReference>
<organism evidence="13 14">
    <name type="scientific">Plectus sambesii</name>
    <dbReference type="NCBI Taxonomy" id="2011161"/>
    <lineage>
        <taxon>Eukaryota</taxon>
        <taxon>Metazoa</taxon>
        <taxon>Ecdysozoa</taxon>
        <taxon>Nematoda</taxon>
        <taxon>Chromadorea</taxon>
        <taxon>Plectida</taxon>
        <taxon>Plectina</taxon>
        <taxon>Plectoidea</taxon>
        <taxon>Plectidae</taxon>
        <taxon>Plectus</taxon>
    </lineage>
</organism>
<feature type="transmembrane region" description="Helical" evidence="12">
    <location>
        <begin position="215"/>
        <end position="235"/>
    </location>
</feature>
<evidence type="ECO:0000313" key="14">
    <source>
        <dbReference type="WBParaSite" id="PSAMB.scaffold2830size21001.g19320.t1"/>
    </source>
</evidence>
<feature type="transmembrane region" description="Helical" evidence="12">
    <location>
        <begin position="70"/>
        <end position="90"/>
    </location>
</feature>
<keyword evidence="8" id="KW-0443">Lipid metabolism</keyword>
<dbReference type="GO" id="GO:0005789">
    <property type="term" value="C:endoplasmic reticulum membrane"/>
    <property type="evidence" value="ECO:0007669"/>
    <property type="project" value="TreeGrafter"/>
</dbReference>
<evidence type="ECO:0000256" key="9">
    <source>
        <dbReference type="ARBA" id="ARBA00023136"/>
    </source>
</evidence>